<proteinExistence type="predicted"/>
<dbReference type="Gene3D" id="3.10.180.10">
    <property type="entry name" value="2,3-Dihydroxybiphenyl 1,2-Dioxygenase, domain 1"/>
    <property type="match status" value="1"/>
</dbReference>
<dbReference type="SUPFAM" id="SSF54593">
    <property type="entry name" value="Glyoxalase/Bleomycin resistance protein/Dihydroxybiphenyl dioxygenase"/>
    <property type="match status" value="1"/>
</dbReference>
<organism evidence="2 3">
    <name type="scientific">Pelosinus baikalensis</name>
    <dbReference type="NCBI Taxonomy" id="2892015"/>
    <lineage>
        <taxon>Bacteria</taxon>
        <taxon>Bacillati</taxon>
        <taxon>Bacillota</taxon>
        <taxon>Negativicutes</taxon>
        <taxon>Selenomonadales</taxon>
        <taxon>Sporomusaceae</taxon>
        <taxon>Pelosinus</taxon>
    </lineage>
</organism>
<dbReference type="EMBL" id="JAJHJB010000015">
    <property type="protein sequence ID" value="MCC5466163.1"/>
    <property type="molecule type" value="Genomic_DNA"/>
</dbReference>
<accession>A0ABS8HV66</accession>
<evidence type="ECO:0000313" key="2">
    <source>
        <dbReference type="EMBL" id="MCC5466163.1"/>
    </source>
</evidence>
<gene>
    <name evidence="2" type="ORF">LMF89_12435</name>
</gene>
<evidence type="ECO:0000259" key="1">
    <source>
        <dbReference type="PROSITE" id="PS51819"/>
    </source>
</evidence>
<protein>
    <submittedName>
        <fullName evidence="2">Glyoxalase/bleomycin resistance/dioxygenase family protein</fullName>
    </submittedName>
</protein>
<dbReference type="Proteomes" id="UP001165492">
    <property type="component" value="Unassembled WGS sequence"/>
</dbReference>
<feature type="domain" description="VOC" evidence="1">
    <location>
        <begin position="4"/>
        <end position="124"/>
    </location>
</feature>
<evidence type="ECO:0000313" key="3">
    <source>
        <dbReference type="Proteomes" id="UP001165492"/>
    </source>
</evidence>
<dbReference type="Pfam" id="PF12681">
    <property type="entry name" value="Glyoxalase_2"/>
    <property type="match status" value="1"/>
</dbReference>
<dbReference type="RefSeq" id="WP_229535340.1">
    <property type="nucleotide sequence ID" value="NZ_JAJHJB010000015.1"/>
</dbReference>
<dbReference type="PROSITE" id="PS51819">
    <property type="entry name" value="VOC"/>
    <property type="match status" value="1"/>
</dbReference>
<name>A0ABS8HV66_9FIRM</name>
<sequence length="161" mass="18782">MTVKFCTSVLLVNNIKDSREFYEDILNQTVEIDHGECIGFVGGFSIWQIEHAYEIMAKKFSNSSVGNENGHFELYFESDDLDDMHKKLTAKKVEFVHDMIEQPWGQRVFRIYDPDKHMVELGEPMTAVIKRYLNQRMTPIEVAKRTSMPLEIVQTMVIETK</sequence>
<dbReference type="InterPro" id="IPR037523">
    <property type="entry name" value="VOC_core"/>
</dbReference>
<dbReference type="InterPro" id="IPR025870">
    <property type="entry name" value="Glyoxalase-like_dom"/>
</dbReference>
<keyword evidence="3" id="KW-1185">Reference proteome</keyword>
<dbReference type="InterPro" id="IPR029068">
    <property type="entry name" value="Glyas_Bleomycin-R_OHBP_Dase"/>
</dbReference>
<comment type="caution">
    <text evidence="2">The sequence shown here is derived from an EMBL/GenBank/DDBJ whole genome shotgun (WGS) entry which is preliminary data.</text>
</comment>
<reference evidence="2" key="1">
    <citation type="submission" date="2021-11" db="EMBL/GenBank/DDBJ databases">
        <title>Description of a new species Pelosinus isolated from the bottom sediments of Lake Baikal.</title>
        <authorList>
            <person name="Zakharyuk A."/>
        </authorList>
    </citation>
    <scope>NUCLEOTIDE SEQUENCE</scope>
    <source>
        <strain evidence="2">Bkl1</strain>
    </source>
</reference>